<reference evidence="2 3" key="1">
    <citation type="journal article" date="2006" name="Science">
        <title>The genome of black cottonwood, Populus trichocarpa (Torr. &amp; Gray).</title>
        <authorList>
            <person name="Tuskan G.A."/>
            <person name="Difazio S."/>
            <person name="Jansson S."/>
            <person name="Bohlmann J."/>
            <person name="Grigoriev I."/>
            <person name="Hellsten U."/>
            <person name="Putnam N."/>
            <person name="Ralph S."/>
            <person name="Rombauts S."/>
            <person name="Salamov A."/>
            <person name="Schein J."/>
            <person name="Sterck L."/>
            <person name="Aerts A."/>
            <person name="Bhalerao R.R."/>
            <person name="Bhalerao R.P."/>
            <person name="Blaudez D."/>
            <person name="Boerjan W."/>
            <person name="Brun A."/>
            <person name="Brunner A."/>
            <person name="Busov V."/>
            <person name="Campbell M."/>
            <person name="Carlson J."/>
            <person name="Chalot M."/>
            <person name="Chapman J."/>
            <person name="Chen G.L."/>
            <person name="Cooper D."/>
            <person name="Coutinho P.M."/>
            <person name="Couturier J."/>
            <person name="Covert S."/>
            <person name="Cronk Q."/>
            <person name="Cunningham R."/>
            <person name="Davis J."/>
            <person name="Degroeve S."/>
            <person name="Dejardin A."/>
            <person name="Depamphilis C."/>
            <person name="Detter J."/>
            <person name="Dirks B."/>
            <person name="Dubchak I."/>
            <person name="Duplessis S."/>
            <person name="Ehlting J."/>
            <person name="Ellis B."/>
            <person name="Gendler K."/>
            <person name="Goodstein D."/>
            <person name="Gribskov M."/>
            <person name="Grimwood J."/>
            <person name="Groover A."/>
            <person name="Gunter L."/>
            <person name="Hamberger B."/>
            <person name="Heinze B."/>
            <person name="Helariutta Y."/>
            <person name="Henrissat B."/>
            <person name="Holligan D."/>
            <person name="Holt R."/>
            <person name="Huang W."/>
            <person name="Islam-Faridi N."/>
            <person name="Jones S."/>
            <person name="Jones-Rhoades M."/>
            <person name="Jorgensen R."/>
            <person name="Joshi C."/>
            <person name="Kangasjarvi J."/>
            <person name="Karlsson J."/>
            <person name="Kelleher C."/>
            <person name="Kirkpatrick R."/>
            <person name="Kirst M."/>
            <person name="Kohler A."/>
            <person name="Kalluri U."/>
            <person name="Larimer F."/>
            <person name="Leebens-Mack J."/>
            <person name="Leple J.C."/>
            <person name="Locascio P."/>
            <person name="Lou Y."/>
            <person name="Lucas S."/>
            <person name="Martin F."/>
            <person name="Montanini B."/>
            <person name="Napoli C."/>
            <person name="Nelson D.R."/>
            <person name="Nelson C."/>
            <person name="Nieminen K."/>
            <person name="Nilsson O."/>
            <person name="Pereda V."/>
            <person name="Peter G."/>
            <person name="Philippe R."/>
            <person name="Pilate G."/>
            <person name="Poliakov A."/>
            <person name="Razumovskaya J."/>
            <person name="Richardson P."/>
            <person name="Rinaldi C."/>
            <person name="Ritland K."/>
            <person name="Rouze P."/>
            <person name="Ryaboy D."/>
            <person name="Schmutz J."/>
            <person name="Schrader J."/>
            <person name="Segerman B."/>
            <person name="Shin H."/>
            <person name="Siddiqui A."/>
            <person name="Sterky F."/>
            <person name="Terry A."/>
            <person name="Tsai C.J."/>
            <person name="Uberbacher E."/>
            <person name="Unneberg P."/>
            <person name="Vahala J."/>
            <person name="Wall K."/>
            <person name="Wessler S."/>
            <person name="Yang G."/>
            <person name="Yin T."/>
            <person name="Douglas C."/>
            <person name="Marra M."/>
            <person name="Sandberg G."/>
            <person name="Van de Peer Y."/>
            <person name="Rokhsar D."/>
        </authorList>
    </citation>
    <scope>NUCLEOTIDE SEQUENCE [LARGE SCALE GENOMIC DNA]</scope>
    <source>
        <strain evidence="3">cv. Nisqually</strain>
    </source>
</reference>
<sequence length="91" mass="10461">MQLRIISRALCRVLFYCFIVTWAGLISFLLLWVFGCLLEFAFLCMLLCVWLYACNSACGHYAWLTAGLKPGVRRRDAYDDIIAFDHTACII</sequence>
<protein>
    <submittedName>
        <fullName evidence="2">Uncharacterized protein</fullName>
    </submittedName>
</protein>
<gene>
    <name evidence="2" type="ORF">POPTR_002G131650</name>
</gene>
<keyword evidence="3" id="KW-1185">Reference proteome</keyword>
<evidence type="ECO:0000256" key="1">
    <source>
        <dbReference type="SAM" id="Phobius"/>
    </source>
</evidence>
<dbReference type="InParanoid" id="A0A3N7EIP8"/>
<keyword evidence="1" id="KW-1133">Transmembrane helix</keyword>
<evidence type="ECO:0000313" key="3">
    <source>
        <dbReference type="Proteomes" id="UP000006729"/>
    </source>
</evidence>
<evidence type="ECO:0000313" key="2">
    <source>
        <dbReference type="EMBL" id="RQO86917.1"/>
    </source>
</evidence>
<accession>A0A3N7EIP8</accession>
<dbReference type="EMBL" id="CM009291">
    <property type="protein sequence ID" value="RQO86917.1"/>
    <property type="molecule type" value="Genomic_DNA"/>
</dbReference>
<feature type="transmembrane region" description="Helical" evidence="1">
    <location>
        <begin position="12"/>
        <end position="34"/>
    </location>
</feature>
<proteinExistence type="predicted"/>
<name>A0A3N7EIP8_POPTR</name>
<feature type="transmembrane region" description="Helical" evidence="1">
    <location>
        <begin position="40"/>
        <end position="64"/>
    </location>
</feature>
<dbReference type="AlphaFoldDB" id="A0A3N7EIP8"/>
<dbReference type="Proteomes" id="UP000006729">
    <property type="component" value="Chromosome 2"/>
</dbReference>
<organism evidence="2 3">
    <name type="scientific">Populus trichocarpa</name>
    <name type="common">Western balsam poplar</name>
    <name type="synonym">Populus balsamifera subsp. trichocarpa</name>
    <dbReference type="NCBI Taxonomy" id="3694"/>
    <lineage>
        <taxon>Eukaryota</taxon>
        <taxon>Viridiplantae</taxon>
        <taxon>Streptophyta</taxon>
        <taxon>Embryophyta</taxon>
        <taxon>Tracheophyta</taxon>
        <taxon>Spermatophyta</taxon>
        <taxon>Magnoliopsida</taxon>
        <taxon>eudicotyledons</taxon>
        <taxon>Gunneridae</taxon>
        <taxon>Pentapetalae</taxon>
        <taxon>rosids</taxon>
        <taxon>fabids</taxon>
        <taxon>Malpighiales</taxon>
        <taxon>Salicaceae</taxon>
        <taxon>Saliceae</taxon>
        <taxon>Populus</taxon>
    </lineage>
</organism>
<keyword evidence="1" id="KW-0472">Membrane</keyword>
<keyword evidence="1" id="KW-0812">Transmembrane</keyword>